<dbReference type="AlphaFoldDB" id="A0A9J6BC10"/>
<name>A0A9J6BC10_POLVA</name>
<keyword evidence="2" id="KW-1185">Reference proteome</keyword>
<dbReference type="Gene3D" id="3.80.10.10">
    <property type="entry name" value="Ribonuclease Inhibitor"/>
    <property type="match status" value="1"/>
</dbReference>
<accession>A0A9J6BC10</accession>
<dbReference type="EMBL" id="JADBJN010000004">
    <property type="protein sequence ID" value="KAG5667372.1"/>
    <property type="molecule type" value="Genomic_DNA"/>
</dbReference>
<gene>
    <name evidence="1" type="ORF">PVAND_015354</name>
</gene>
<evidence type="ECO:0000313" key="1">
    <source>
        <dbReference type="EMBL" id="KAG5667372.1"/>
    </source>
</evidence>
<organism evidence="1 2">
    <name type="scientific">Polypedilum vanderplanki</name>
    <name type="common">Sleeping chironomid midge</name>
    <dbReference type="NCBI Taxonomy" id="319348"/>
    <lineage>
        <taxon>Eukaryota</taxon>
        <taxon>Metazoa</taxon>
        <taxon>Ecdysozoa</taxon>
        <taxon>Arthropoda</taxon>
        <taxon>Hexapoda</taxon>
        <taxon>Insecta</taxon>
        <taxon>Pterygota</taxon>
        <taxon>Neoptera</taxon>
        <taxon>Endopterygota</taxon>
        <taxon>Diptera</taxon>
        <taxon>Nematocera</taxon>
        <taxon>Chironomoidea</taxon>
        <taxon>Chironomidae</taxon>
        <taxon>Chironominae</taxon>
        <taxon>Polypedilum</taxon>
        <taxon>Polypedilum</taxon>
    </lineage>
</organism>
<reference evidence="1" key="1">
    <citation type="submission" date="2021-03" db="EMBL/GenBank/DDBJ databases">
        <title>Chromosome level genome of the anhydrobiotic midge Polypedilum vanderplanki.</title>
        <authorList>
            <person name="Yoshida Y."/>
            <person name="Kikawada T."/>
            <person name="Gusev O."/>
        </authorList>
    </citation>
    <scope>NUCLEOTIDE SEQUENCE</scope>
    <source>
        <strain evidence="1">NIAS01</strain>
        <tissue evidence="1">Whole body or cell culture</tissue>
    </source>
</reference>
<comment type="caution">
    <text evidence="1">The sequence shown here is derived from an EMBL/GenBank/DDBJ whole genome shotgun (WGS) entry which is preliminary data.</text>
</comment>
<evidence type="ECO:0000313" key="2">
    <source>
        <dbReference type="Proteomes" id="UP001107558"/>
    </source>
</evidence>
<dbReference type="Proteomes" id="UP001107558">
    <property type="component" value="Chromosome 4"/>
</dbReference>
<sequence length="245" mass="27627">MVLVTSTYAINLCCLIKNAVWGGGNISTCFATNVTESNSTVSEEEQEELNINPDDLNAANKTEEDLEGIHIKDHKLPCFPKRMYRRFRRLQAIEFDNSQLETVTDEDFRGLLNLRYVSCPRNKFKMLPGRLFRFTPNLQWVKFHGNSLLKHIGFNLFKHLRKLKEVNLGQTGCTNTTVTDTTSVATTTGDLLSECPPDPKDLEEDMNNLECEWVEGDVVTTTGTNVPSTTTTTTVYQTTTSIIYG</sequence>
<protein>
    <submittedName>
        <fullName evidence="1">Uncharacterized protein</fullName>
    </submittedName>
</protein>
<dbReference type="InterPro" id="IPR032675">
    <property type="entry name" value="LRR_dom_sf"/>
</dbReference>
<dbReference type="SUPFAM" id="SSF52058">
    <property type="entry name" value="L domain-like"/>
    <property type="match status" value="1"/>
</dbReference>
<proteinExistence type="predicted"/>